<dbReference type="GO" id="GO:0005768">
    <property type="term" value="C:endosome"/>
    <property type="evidence" value="ECO:0007669"/>
    <property type="project" value="TreeGrafter"/>
</dbReference>
<sequence>MSEEDKLNAISLFKKTIKDILIQKIVIPVSIEIENYLRINNYNDKNLNDNSGFNNFNKLISLEKIRIYDEYFSFSSNVTEYLERKIFTHTIICPFEYRNYENMRQFYQNQLGIPMLRTFLPVQQVDHGIDAGEILQNIDSFIEDYSYNLQNQIFVQRYS</sequence>
<dbReference type="GO" id="GO:0007032">
    <property type="term" value="P:endosome organization"/>
    <property type="evidence" value="ECO:0007669"/>
    <property type="project" value="TreeGrafter"/>
</dbReference>
<dbReference type="PANTHER" id="PTHR31409:SF0">
    <property type="entry name" value="WASH COMPLEX SUBUNIT 4"/>
    <property type="match status" value="1"/>
</dbReference>
<dbReference type="AlphaFoldDB" id="A0A6G3MIC4"/>
<evidence type="ECO:0000313" key="2">
    <source>
        <dbReference type="EMBL" id="NDJ93723.1"/>
    </source>
</evidence>
<accession>A0A6G3MIC4</accession>
<dbReference type="Pfam" id="PF14744">
    <property type="entry name" value="WASH-7_mid"/>
    <property type="match status" value="1"/>
</dbReference>
<dbReference type="GO" id="GO:0016197">
    <property type="term" value="P:endosomal transport"/>
    <property type="evidence" value="ECO:0007669"/>
    <property type="project" value="TreeGrafter"/>
</dbReference>
<dbReference type="GO" id="GO:0071203">
    <property type="term" value="C:WASH complex"/>
    <property type="evidence" value="ECO:0007669"/>
    <property type="project" value="InterPro"/>
</dbReference>
<dbReference type="InterPro" id="IPR027307">
    <property type="entry name" value="WASH7"/>
</dbReference>
<organism evidence="2">
    <name type="scientific">Henneguya salminicola</name>
    <name type="common">Myxosporean</name>
    <dbReference type="NCBI Taxonomy" id="69463"/>
    <lineage>
        <taxon>Eukaryota</taxon>
        <taxon>Metazoa</taxon>
        <taxon>Cnidaria</taxon>
        <taxon>Myxozoa</taxon>
        <taxon>Myxosporea</taxon>
        <taxon>Bivalvulida</taxon>
        <taxon>Platysporina</taxon>
        <taxon>Myxobolidae</taxon>
        <taxon>Henneguya</taxon>
    </lineage>
</organism>
<reference evidence="2" key="1">
    <citation type="submission" date="2018-11" db="EMBL/GenBank/DDBJ databases">
        <title>Henneguya salminicola genome and transcriptome.</title>
        <authorList>
            <person name="Yahalomi D."/>
            <person name="Atkinson S.D."/>
            <person name="Neuhof M."/>
            <person name="Chang E.S."/>
            <person name="Philippe H."/>
            <person name="Cartwright P."/>
            <person name="Bartholomew J.L."/>
            <person name="Huchon D."/>
        </authorList>
    </citation>
    <scope>NUCLEOTIDE SEQUENCE</scope>
    <source>
        <strain evidence="2">Hz1</strain>
        <tissue evidence="2">Whole</tissue>
    </source>
</reference>
<dbReference type="EMBL" id="GHBP01004753">
    <property type="protein sequence ID" value="NDJ93723.1"/>
    <property type="molecule type" value="Transcribed_RNA"/>
</dbReference>
<feature type="domain" description="WASH complex subunit 7 central" evidence="1">
    <location>
        <begin position="8"/>
        <end position="159"/>
    </location>
</feature>
<evidence type="ECO:0000259" key="1">
    <source>
        <dbReference type="Pfam" id="PF14744"/>
    </source>
</evidence>
<protein>
    <submittedName>
        <fullName evidence="2">WASH complex subunit 4 (Trinotate prediction)</fullName>
    </submittedName>
</protein>
<dbReference type="PANTHER" id="PTHR31409">
    <property type="entry name" value="WASH COMPLEX SUBUNIT 4"/>
    <property type="match status" value="1"/>
</dbReference>
<dbReference type="InterPro" id="IPR028282">
    <property type="entry name" value="WASH-7_central"/>
</dbReference>
<proteinExistence type="predicted"/>
<name>A0A6G3MIC4_HENSL</name>